<reference evidence="1 2" key="1">
    <citation type="journal article" date="2015" name="Nature">
        <title>rRNA introns, odd ribosomes, and small enigmatic genomes across a large radiation of phyla.</title>
        <authorList>
            <person name="Brown C.T."/>
            <person name="Hug L.A."/>
            <person name="Thomas B.C."/>
            <person name="Sharon I."/>
            <person name="Castelle C.J."/>
            <person name="Singh A."/>
            <person name="Wilkins M.J."/>
            <person name="Williams K.H."/>
            <person name="Banfield J.F."/>
        </authorList>
    </citation>
    <scope>NUCLEOTIDE SEQUENCE [LARGE SCALE GENOMIC DNA]</scope>
</reference>
<evidence type="ECO:0000313" key="1">
    <source>
        <dbReference type="EMBL" id="KKQ99968.1"/>
    </source>
</evidence>
<dbReference type="Proteomes" id="UP000033881">
    <property type="component" value="Unassembled WGS sequence"/>
</dbReference>
<gene>
    <name evidence="1" type="ORF">UT24_C0019G0008</name>
</gene>
<sequence length="150" mass="17840">MAERQFIVIGIATIRHYEDPDESFLITRILDESELGALADEYFCYDNQVGIYISGHQAGKVYNKYTRIWREKNPKINQWGSEETDFDEISFKEIYELKPNPVLLLMDDFVSQELKLKVEVFQTADSKEREELLEQKERELFERLKEKYGD</sequence>
<protein>
    <submittedName>
        <fullName evidence="1">Uncharacterized protein</fullName>
    </submittedName>
</protein>
<dbReference type="AlphaFoldDB" id="A0A0G0M739"/>
<dbReference type="STRING" id="1618574.UT24_C0019G0008"/>
<organism evidence="1 2">
    <name type="scientific">Candidatus Woesebacteria bacterium GW2011_GWB1_39_12</name>
    <dbReference type="NCBI Taxonomy" id="1618574"/>
    <lineage>
        <taxon>Bacteria</taxon>
        <taxon>Candidatus Woeseibacteriota</taxon>
    </lineage>
</organism>
<name>A0A0G0M739_9BACT</name>
<proteinExistence type="predicted"/>
<accession>A0A0G0M739</accession>
<evidence type="ECO:0000313" key="2">
    <source>
        <dbReference type="Proteomes" id="UP000033881"/>
    </source>
</evidence>
<dbReference type="EMBL" id="LBWB01000019">
    <property type="protein sequence ID" value="KKQ99968.1"/>
    <property type="molecule type" value="Genomic_DNA"/>
</dbReference>
<comment type="caution">
    <text evidence="1">The sequence shown here is derived from an EMBL/GenBank/DDBJ whole genome shotgun (WGS) entry which is preliminary data.</text>
</comment>